<comment type="caution">
    <text evidence="2">The sequence shown here is derived from an EMBL/GenBank/DDBJ whole genome shotgun (WGS) entry which is preliminary data.</text>
</comment>
<protein>
    <submittedName>
        <fullName evidence="2">Uncharacterized protein</fullName>
    </submittedName>
</protein>
<dbReference type="Proteomes" id="UP000216961">
    <property type="component" value="Unassembled WGS sequence"/>
</dbReference>
<sequence length="65" mass="7359">MNDKQTREQEGKKKISLQEAMKQQLANKAQQGQGGKASLSGNQKMQKMKSQLTKKPNNQRKRMGV</sequence>
<name>A0A268FER7_NIACI</name>
<feature type="compositionally biased region" description="Polar residues" evidence="1">
    <location>
        <begin position="39"/>
        <end position="56"/>
    </location>
</feature>
<accession>A0A268FER7</accession>
<dbReference type="EMBL" id="NPBQ01000046">
    <property type="protein sequence ID" value="PAD83873.1"/>
    <property type="molecule type" value="Genomic_DNA"/>
</dbReference>
<evidence type="ECO:0000313" key="2">
    <source>
        <dbReference type="EMBL" id="PAD83873.1"/>
    </source>
</evidence>
<dbReference type="KEGG" id="bcir:C2I06_15235"/>
<organism evidence="2 3">
    <name type="scientific">Niallia circulans</name>
    <name type="common">Bacillus circulans</name>
    <dbReference type="NCBI Taxonomy" id="1397"/>
    <lineage>
        <taxon>Bacteria</taxon>
        <taxon>Bacillati</taxon>
        <taxon>Bacillota</taxon>
        <taxon>Bacilli</taxon>
        <taxon>Bacillales</taxon>
        <taxon>Bacillaceae</taxon>
        <taxon>Niallia</taxon>
    </lineage>
</organism>
<proteinExistence type="predicted"/>
<evidence type="ECO:0000313" key="3">
    <source>
        <dbReference type="Proteomes" id="UP000216961"/>
    </source>
</evidence>
<feature type="region of interest" description="Disordered" evidence="1">
    <location>
        <begin position="23"/>
        <end position="65"/>
    </location>
</feature>
<evidence type="ECO:0000256" key="1">
    <source>
        <dbReference type="SAM" id="MobiDB-lite"/>
    </source>
</evidence>
<dbReference type="AlphaFoldDB" id="A0A268FER7"/>
<gene>
    <name evidence="2" type="ORF">CHH57_07895</name>
</gene>
<reference evidence="2 3" key="1">
    <citation type="submission" date="2017-07" db="EMBL/GenBank/DDBJ databases">
        <title>Isolation and whole genome analysis of endospore-forming bacteria from heroin.</title>
        <authorList>
            <person name="Kalinowski J."/>
            <person name="Ahrens B."/>
            <person name="Al-Dilaimi A."/>
            <person name="Winkler A."/>
            <person name="Wibberg D."/>
            <person name="Schleenbecker U."/>
            <person name="Ruckert C."/>
            <person name="Wolfel R."/>
            <person name="Grass G."/>
        </authorList>
    </citation>
    <scope>NUCLEOTIDE SEQUENCE [LARGE SCALE GENOMIC DNA]</scope>
    <source>
        <strain evidence="2 3">7521-2</strain>
    </source>
</reference>
<dbReference type="RefSeq" id="WP_095329726.1">
    <property type="nucleotide sequence ID" value="NZ_CP026031.1"/>
</dbReference>